<organism evidence="1 2">
    <name type="scientific">Candida verbasci</name>
    <dbReference type="NCBI Taxonomy" id="1227364"/>
    <lineage>
        <taxon>Eukaryota</taxon>
        <taxon>Fungi</taxon>
        <taxon>Dikarya</taxon>
        <taxon>Ascomycota</taxon>
        <taxon>Saccharomycotina</taxon>
        <taxon>Pichiomycetes</taxon>
        <taxon>Debaryomycetaceae</taxon>
        <taxon>Candida/Lodderomyces clade</taxon>
        <taxon>Candida</taxon>
    </lineage>
</organism>
<accession>A0A9W4U226</accession>
<dbReference type="EMBL" id="CANTUO010000005">
    <property type="protein sequence ID" value="CAI5760016.1"/>
    <property type="molecule type" value="Genomic_DNA"/>
</dbReference>
<keyword evidence="2" id="KW-1185">Reference proteome</keyword>
<reference evidence="1" key="1">
    <citation type="submission" date="2022-12" db="EMBL/GenBank/DDBJ databases">
        <authorList>
            <person name="Brejova B."/>
        </authorList>
    </citation>
    <scope>NUCLEOTIDE SEQUENCE</scope>
</reference>
<gene>
    <name evidence="1" type="ORF">CANVERA_P4528</name>
</gene>
<name>A0A9W4U226_9ASCO</name>
<dbReference type="Proteomes" id="UP001152885">
    <property type="component" value="Unassembled WGS sequence"/>
</dbReference>
<protein>
    <submittedName>
        <fullName evidence="1">Uncharacterized protein</fullName>
    </submittedName>
</protein>
<proteinExistence type="predicted"/>
<evidence type="ECO:0000313" key="1">
    <source>
        <dbReference type="EMBL" id="CAI5760016.1"/>
    </source>
</evidence>
<sequence length="120" mass="14170">MSNSEKSKSKFKHNKYLPDESFSINKEVALKDGTKKDQVVANGTVKCHKVKISNNGDYLITYKIENLDNEKLFKERYNNFEMNIKLETKMDKAKFIYGEIDKLRKTVKKEMQKRKVNDKK</sequence>
<evidence type="ECO:0000313" key="2">
    <source>
        <dbReference type="Proteomes" id="UP001152885"/>
    </source>
</evidence>
<dbReference type="AlphaFoldDB" id="A0A9W4U226"/>
<comment type="caution">
    <text evidence="1">The sequence shown here is derived from an EMBL/GenBank/DDBJ whole genome shotgun (WGS) entry which is preliminary data.</text>
</comment>